<accession>A0A0F9KAE7</accession>
<evidence type="ECO:0000313" key="1">
    <source>
        <dbReference type="EMBL" id="KKM78898.1"/>
    </source>
</evidence>
<proteinExistence type="predicted"/>
<sequence length="142" mass="15288">MAAIKSIADISKKFISVTPQRAAEYEDGVKNPKKDWEGATIAAEANFEAGVQKAVANKSFGKGVKKAGKAKYLKGVVEKGVSRWPVGVALSEDAYAEGFGPFRDIIERVQLPARFARRDPRNLLRVAAISKALGEAKERGVG</sequence>
<gene>
    <name evidence="1" type="ORF">LCGC14_1355420</name>
</gene>
<name>A0A0F9KAE7_9ZZZZ</name>
<comment type="caution">
    <text evidence="1">The sequence shown here is derived from an EMBL/GenBank/DDBJ whole genome shotgun (WGS) entry which is preliminary data.</text>
</comment>
<reference evidence="1" key="1">
    <citation type="journal article" date="2015" name="Nature">
        <title>Complex archaea that bridge the gap between prokaryotes and eukaryotes.</title>
        <authorList>
            <person name="Spang A."/>
            <person name="Saw J.H."/>
            <person name="Jorgensen S.L."/>
            <person name="Zaremba-Niedzwiedzka K."/>
            <person name="Martijn J."/>
            <person name="Lind A.E."/>
            <person name="van Eijk R."/>
            <person name="Schleper C."/>
            <person name="Guy L."/>
            <person name="Ettema T.J."/>
        </authorList>
    </citation>
    <scope>NUCLEOTIDE SEQUENCE</scope>
</reference>
<organism evidence="1">
    <name type="scientific">marine sediment metagenome</name>
    <dbReference type="NCBI Taxonomy" id="412755"/>
    <lineage>
        <taxon>unclassified sequences</taxon>
        <taxon>metagenomes</taxon>
        <taxon>ecological metagenomes</taxon>
    </lineage>
</organism>
<protein>
    <submittedName>
        <fullName evidence="1">Uncharacterized protein</fullName>
    </submittedName>
</protein>
<dbReference type="EMBL" id="LAZR01008417">
    <property type="protein sequence ID" value="KKM78898.1"/>
    <property type="molecule type" value="Genomic_DNA"/>
</dbReference>
<dbReference type="AlphaFoldDB" id="A0A0F9KAE7"/>